<name>A0A090S2S6_9VIBR</name>
<dbReference type="EMBL" id="BBMR01000007">
    <property type="protein sequence ID" value="GAL21108.1"/>
    <property type="molecule type" value="Genomic_DNA"/>
</dbReference>
<accession>A0A090S2S6</accession>
<evidence type="ECO:0000313" key="2">
    <source>
        <dbReference type="Proteomes" id="UP000029228"/>
    </source>
</evidence>
<keyword evidence="2" id="KW-1185">Reference proteome</keyword>
<comment type="caution">
    <text evidence="1">The sequence shown here is derived from an EMBL/GenBank/DDBJ whole genome shotgun (WGS) entry which is preliminary data.</text>
</comment>
<dbReference type="STRING" id="990268.JCM19235_383"/>
<evidence type="ECO:0000313" key="1">
    <source>
        <dbReference type="EMBL" id="GAL21108.1"/>
    </source>
</evidence>
<gene>
    <name evidence="1" type="ORF">JCM19235_383</name>
</gene>
<reference evidence="1 2" key="1">
    <citation type="submission" date="2014-09" db="EMBL/GenBank/DDBJ databases">
        <title>Vibrio maritimus JCM 19235. (C45) whole genome shotgun sequence.</title>
        <authorList>
            <person name="Sawabe T."/>
            <person name="Meirelles P."/>
            <person name="Nakanishi M."/>
            <person name="Sayaka M."/>
            <person name="Hattori M."/>
            <person name="Ohkuma M."/>
        </authorList>
    </citation>
    <scope>NUCLEOTIDE SEQUENCE [LARGE SCALE GENOMIC DNA]</scope>
    <source>
        <strain evidence="2">JCM19235</strain>
    </source>
</reference>
<dbReference type="AlphaFoldDB" id="A0A090S2S6"/>
<proteinExistence type="predicted"/>
<protein>
    <submittedName>
        <fullName evidence="1">Uncharacterized protein</fullName>
    </submittedName>
</protein>
<dbReference type="Proteomes" id="UP000029228">
    <property type="component" value="Unassembled WGS sequence"/>
</dbReference>
<organism evidence="1 2">
    <name type="scientific">Vibrio maritimus</name>
    <dbReference type="NCBI Taxonomy" id="990268"/>
    <lineage>
        <taxon>Bacteria</taxon>
        <taxon>Pseudomonadati</taxon>
        <taxon>Pseudomonadota</taxon>
        <taxon>Gammaproteobacteria</taxon>
        <taxon>Vibrionales</taxon>
        <taxon>Vibrionaceae</taxon>
        <taxon>Vibrio</taxon>
    </lineage>
</organism>
<sequence>MPSQCKALGHAFTYAFTYAARLEDEDALLDKDHGSPLLLNKLRHKFDFALTFL</sequence>